<dbReference type="GO" id="GO:0006935">
    <property type="term" value="P:chemotaxis"/>
    <property type="evidence" value="ECO:0007669"/>
    <property type="project" value="InterPro"/>
</dbReference>
<dbReference type="InterPro" id="IPR036061">
    <property type="entry name" value="CheW-like_dom_sf"/>
</dbReference>
<evidence type="ECO:0000256" key="2">
    <source>
        <dbReference type="ARBA" id="ARBA00022679"/>
    </source>
</evidence>
<keyword evidence="3" id="KW-0418">Kinase</keyword>
<evidence type="ECO:0000256" key="4">
    <source>
        <dbReference type="PROSITE-ProRule" id="PRU00110"/>
    </source>
</evidence>
<keyword evidence="2" id="KW-0808">Transferase</keyword>
<dbReference type="SUPFAM" id="SSF50341">
    <property type="entry name" value="CheW-like"/>
    <property type="match status" value="1"/>
</dbReference>
<gene>
    <name evidence="6" type="ORF">C1752_00817</name>
</gene>
<evidence type="ECO:0000256" key="1">
    <source>
        <dbReference type="ARBA" id="ARBA00022553"/>
    </source>
</evidence>
<dbReference type="GO" id="GO:0000160">
    <property type="term" value="P:phosphorelay signal transduction system"/>
    <property type="evidence" value="ECO:0007669"/>
    <property type="project" value="InterPro"/>
</dbReference>
<keyword evidence="1" id="KW-0597">Phosphoprotein</keyword>
<comment type="caution">
    <text evidence="4">Lacks conserved residue(s) required for the propagation of feature annotation.</text>
</comment>
<accession>A0A2W1JWH9</accession>
<dbReference type="RefSeq" id="WP_110984791.1">
    <property type="nucleotide sequence ID" value="NZ_CAWNWM010000002.1"/>
</dbReference>
<dbReference type="Pfam" id="PF01584">
    <property type="entry name" value="CheW"/>
    <property type="match status" value="1"/>
</dbReference>
<dbReference type="Proteomes" id="UP000248857">
    <property type="component" value="Unassembled WGS sequence"/>
</dbReference>
<dbReference type="AlphaFoldDB" id="A0A2W1JWH9"/>
<dbReference type="InterPro" id="IPR008207">
    <property type="entry name" value="Sig_transdc_His_kin_Hpt_dom"/>
</dbReference>
<name>A0A2W1JWH9_9CYAN</name>
<comment type="caution">
    <text evidence="6">The sequence shown here is derived from an EMBL/GenBank/DDBJ whole genome shotgun (WGS) entry which is preliminary data.</text>
</comment>
<dbReference type="EMBL" id="PQWO01000002">
    <property type="protein sequence ID" value="PZD74562.1"/>
    <property type="molecule type" value="Genomic_DNA"/>
</dbReference>
<protein>
    <recommendedName>
        <fullName evidence="5">HPt domain-containing protein</fullName>
    </recommendedName>
</protein>
<dbReference type="InterPro" id="IPR002545">
    <property type="entry name" value="CheW-lke_dom"/>
</dbReference>
<evidence type="ECO:0000256" key="3">
    <source>
        <dbReference type="ARBA" id="ARBA00022777"/>
    </source>
</evidence>
<evidence type="ECO:0000313" key="7">
    <source>
        <dbReference type="Proteomes" id="UP000248857"/>
    </source>
</evidence>
<sequence length="430" mass="47025">MHDNGSSPSSSFTSLPLEDRDSAYQLFVQEAVELFQEIEADLRQAAQNPSSADQRQSIVQAVQIIESGAAQLGLTTLQYSMHRVERLCSLSQPHPRTTELERLCQVSQTLKLSLLAHVQQTSGAKEIDCTAAQVILVQLEEQLQKKQHQAPVLKSSSSVSVPPSEDKLTALAITAEVEERLMQLESQLASPPSETLATELLQLFESLRDLGEMSNLSELVAISQTAVASLRASPRTAAIIGRIALAGYRETQPQAAGNSQWAESSSIESDEASDEDVAKVISLDISDAFVWQTGGTVFLLPSSQVLEILIPNHDQIDETIVPAKLKWQGRTLPVYPLTQFFRGQNSSLLLTPSPGSHRQSSTLLLVQHPNQIFALKIEIERLITASTLELQSRTGSAEPEYNRGSTFLEDSQLYTVVDTALLIDQNSDAV</sequence>
<evidence type="ECO:0000259" key="5">
    <source>
        <dbReference type="PROSITE" id="PS50894"/>
    </source>
</evidence>
<keyword evidence="7" id="KW-1185">Reference proteome</keyword>
<feature type="domain" description="HPt" evidence="5">
    <location>
        <begin position="16"/>
        <end position="127"/>
    </location>
</feature>
<reference evidence="6 7" key="1">
    <citation type="journal article" date="2018" name="Sci. Rep.">
        <title>A novel species of the marine cyanobacterium Acaryochloris with a unique pigment content and lifestyle.</title>
        <authorList>
            <person name="Partensky F."/>
            <person name="Six C."/>
            <person name="Ratin M."/>
            <person name="Garczarek L."/>
            <person name="Vaulot D."/>
            <person name="Probert I."/>
            <person name="Calteau A."/>
            <person name="Gourvil P."/>
            <person name="Marie D."/>
            <person name="Grebert T."/>
            <person name="Bouchier C."/>
            <person name="Le Panse S."/>
            <person name="Gachenot M."/>
            <person name="Rodriguez F."/>
            <person name="Garrido J.L."/>
        </authorList>
    </citation>
    <scope>NUCLEOTIDE SEQUENCE [LARGE SCALE GENOMIC DNA]</scope>
    <source>
        <strain evidence="6 7">RCC1774</strain>
    </source>
</reference>
<dbReference type="SMART" id="SM00260">
    <property type="entry name" value="CheW"/>
    <property type="match status" value="1"/>
</dbReference>
<dbReference type="GO" id="GO:0016301">
    <property type="term" value="F:kinase activity"/>
    <property type="evidence" value="ECO:0007669"/>
    <property type="project" value="UniProtKB-KW"/>
</dbReference>
<evidence type="ECO:0000313" key="6">
    <source>
        <dbReference type="EMBL" id="PZD74562.1"/>
    </source>
</evidence>
<dbReference type="PROSITE" id="PS50894">
    <property type="entry name" value="HPT"/>
    <property type="match status" value="1"/>
</dbReference>
<dbReference type="Gene3D" id="1.20.120.160">
    <property type="entry name" value="HPT domain"/>
    <property type="match status" value="1"/>
</dbReference>
<proteinExistence type="predicted"/>
<dbReference type="InterPro" id="IPR036641">
    <property type="entry name" value="HPT_dom_sf"/>
</dbReference>
<organism evidence="6 7">
    <name type="scientific">Acaryochloris thomasi RCC1774</name>
    <dbReference type="NCBI Taxonomy" id="1764569"/>
    <lineage>
        <taxon>Bacteria</taxon>
        <taxon>Bacillati</taxon>
        <taxon>Cyanobacteriota</taxon>
        <taxon>Cyanophyceae</taxon>
        <taxon>Acaryochloridales</taxon>
        <taxon>Acaryochloridaceae</taxon>
        <taxon>Acaryochloris</taxon>
        <taxon>Acaryochloris thomasi</taxon>
    </lineage>
</organism>
<dbReference type="SUPFAM" id="SSF47226">
    <property type="entry name" value="Histidine-containing phosphotransfer domain, HPT domain"/>
    <property type="match status" value="1"/>
</dbReference>